<evidence type="ECO:0000313" key="2">
    <source>
        <dbReference type="Proteomes" id="UP000190150"/>
    </source>
</evidence>
<dbReference type="Proteomes" id="UP000190150">
    <property type="component" value="Unassembled WGS sequence"/>
</dbReference>
<evidence type="ECO:0008006" key="3">
    <source>
        <dbReference type="Google" id="ProtNLM"/>
    </source>
</evidence>
<evidence type="ECO:0000313" key="1">
    <source>
        <dbReference type="EMBL" id="SKB60569.1"/>
    </source>
</evidence>
<dbReference type="AlphaFoldDB" id="A0A1T5CM97"/>
<sequence length="74" mass="8380">MRKQSRAETVLVRFVRKAQYFNITYKDNGGGVKEINGRNGILNTKTRIQGMGGKIIFESKEVDGLRINIQIPVI</sequence>
<keyword evidence="2" id="KW-1185">Reference proteome</keyword>
<proteinExistence type="predicted"/>
<dbReference type="EMBL" id="FUZF01000004">
    <property type="protein sequence ID" value="SKB60569.1"/>
    <property type="molecule type" value="Genomic_DNA"/>
</dbReference>
<dbReference type="OrthoDB" id="943406at2"/>
<accession>A0A1T5CM97</accession>
<organism evidence="1 2">
    <name type="scientific">Sphingobacterium nematocida</name>
    <dbReference type="NCBI Taxonomy" id="1513896"/>
    <lineage>
        <taxon>Bacteria</taxon>
        <taxon>Pseudomonadati</taxon>
        <taxon>Bacteroidota</taxon>
        <taxon>Sphingobacteriia</taxon>
        <taxon>Sphingobacteriales</taxon>
        <taxon>Sphingobacteriaceae</taxon>
        <taxon>Sphingobacterium</taxon>
    </lineage>
</organism>
<dbReference type="STRING" id="1513896.SAMN05660841_01442"/>
<reference evidence="2" key="1">
    <citation type="submission" date="2017-02" db="EMBL/GenBank/DDBJ databases">
        <authorList>
            <person name="Varghese N."/>
            <person name="Submissions S."/>
        </authorList>
    </citation>
    <scope>NUCLEOTIDE SEQUENCE [LARGE SCALE GENOMIC DNA]</scope>
    <source>
        <strain evidence="2">DSM 24091</strain>
    </source>
</reference>
<protein>
    <recommendedName>
        <fullName evidence="3">Histidine kinase-, DNA gyrase B-, and HSP90-like ATPase</fullName>
    </recommendedName>
</protein>
<dbReference type="InterPro" id="IPR036890">
    <property type="entry name" value="HATPase_C_sf"/>
</dbReference>
<dbReference type="RefSeq" id="WP_139375226.1">
    <property type="nucleotide sequence ID" value="NZ_FUZF01000004.1"/>
</dbReference>
<dbReference type="SUPFAM" id="SSF55874">
    <property type="entry name" value="ATPase domain of HSP90 chaperone/DNA topoisomerase II/histidine kinase"/>
    <property type="match status" value="1"/>
</dbReference>
<dbReference type="Gene3D" id="3.30.565.10">
    <property type="entry name" value="Histidine kinase-like ATPase, C-terminal domain"/>
    <property type="match status" value="1"/>
</dbReference>
<name>A0A1T5CM97_9SPHI</name>
<gene>
    <name evidence="1" type="ORF">SAMN05660841_01442</name>
</gene>